<evidence type="ECO:0000256" key="1">
    <source>
        <dbReference type="ARBA" id="ARBA00001947"/>
    </source>
</evidence>
<dbReference type="GO" id="GO:0046872">
    <property type="term" value="F:metal ion binding"/>
    <property type="evidence" value="ECO:0007669"/>
    <property type="project" value="UniProtKB-KW"/>
</dbReference>
<dbReference type="AlphaFoldDB" id="A0A6J6H9P5"/>
<protein>
    <submittedName>
        <fullName evidence="7">Unannotated protein</fullName>
    </submittedName>
</protein>
<gene>
    <name evidence="7" type="ORF">UFOPK1835_01048</name>
</gene>
<dbReference type="PROSITE" id="PS00758">
    <property type="entry name" value="ARGE_DAPE_CPG2_1"/>
    <property type="match status" value="1"/>
</dbReference>
<dbReference type="InterPro" id="IPR002933">
    <property type="entry name" value="Peptidase_M20"/>
</dbReference>
<evidence type="ECO:0000256" key="5">
    <source>
        <dbReference type="ARBA" id="ARBA00022833"/>
    </source>
</evidence>
<comment type="similarity">
    <text evidence="2">Belongs to the peptidase M20A family.</text>
</comment>
<comment type="cofactor">
    <cofactor evidence="1">
        <name>Zn(2+)</name>
        <dbReference type="ChEBI" id="CHEBI:29105"/>
    </cofactor>
</comment>
<dbReference type="Pfam" id="PF01546">
    <property type="entry name" value="Peptidase_M20"/>
    <property type="match status" value="1"/>
</dbReference>
<dbReference type="EMBL" id="CAEZUP010000040">
    <property type="protein sequence ID" value="CAB4610432.1"/>
    <property type="molecule type" value="Genomic_DNA"/>
</dbReference>
<dbReference type="SUPFAM" id="SSF53187">
    <property type="entry name" value="Zn-dependent exopeptidases"/>
    <property type="match status" value="1"/>
</dbReference>
<dbReference type="InterPro" id="IPR050072">
    <property type="entry name" value="Peptidase_M20A"/>
</dbReference>
<dbReference type="InterPro" id="IPR011650">
    <property type="entry name" value="Peptidase_M20_dimer"/>
</dbReference>
<dbReference type="PANTHER" id="PTHR43808">
    <property type="entry name" value="ACETYLORNITHINE DEACETYLASE"/>
    <property type="match status" value="1"/>
</dbReference>
<dbReference type="Gene3D" id="3.40.630.10">
    <property type="entry name" value="Zn peptidases"/>
    <property type="match status" value="1"/>
</dbReference>
<reference evidence="7" key="1">
    <citation type="submission" date="2020-05" db="EMBL/GenBank/DDBJ databases">
        <authorList>
            <person name="Chiriac C."/>
            <person name="Salcher M."/>
            <person name="Ghai R."/>
            <person name="Kavagutti S V."/>
        </authorList>
    </citation>
    <scope>NUCLEOTIDE SEQUENCE</scope>
</reference>
<name>A0A6J6H9P5_9ZZZZ</name>
<dbReference type="Pfam" id="PF07687">
    <property type="entry name" value="M20_dimer"/>
    <property type="match status" value="1"/>
</dbReference>
<evidence type="ECO:0000256" key="3">
    <source>
        <dbReference type="ARBA" id="ARBA00022723"/>
    </source>
</evidence>
<evidence type="ECO:0000256" key="4">
    <source>
        <dbReference type="ARBA" id="ARBA00022801"/>
    </source>
</evidence>
<evidence type="ECO:0000256" key="2">
    <source>
        <dbReference type="ARBA" id="ARBA00006247"/>
    </source>
</evidence>
<dbReference type="GO" id="GO:0016787">
    <property type="term" value="F:hydrolase activity"/>
    <property type="evidence" value="ECO:0007669"/>
    <property type="project" value="UniProtKB-KW"/>
</dbReference>
<feature type="domain" description="Peptidase M20 dimerisation" evidence="6">
    <location>
        <begin position="195"/>
        <end position="340"/>
    </location>
</feature>
<keyword evidence="3" id="KW-0479">Metal-binding</keyword>
<dbReference type="Gene3D" id="1.10.150.900">
    <property type="match status" value="1"/>
</dbReference>
<dbReference type="PANTHER" id="PTHR43808:SF8">
    <property type="entry name" value="PEPTIDASE M20 DIMERISATION DOMAIN-CONTAINING PROTEIN"/>
    <property type="match status" value="1"/>
</dbReference>
<sequence length="450" mass="48668">MTDTTTGQEAECTELLQALIRNACVNDGTPESGGEARSADLLADYLEGSGLDLQKFEAAPGRTSLVGRIEGSDPTAPTLLLMGHTDVVPANPAHWTQDPFGGELIDGEVWGRGAIDMLNITSSMAVAFKRLARGNFKPRGTLIYLAVADEEANGVFGASHLIEHERDAVIADYVITESGGIPLPSPTGLKLPVLVGEKGLFGMRLHIGGTAGHGSQPYKTDNALVTAAEVVRRIAEFQPETHIHDVWRGFIESMGYPEEITGPLLSVDGLDDILEHLPVGMARQFHACTHTTFAPTMMQAGTKLNVIPDSVELDVDIRTLPGHDREDVMAELRLALGDLADAVTFEQLNYDPSSSSPIDTPLWDSLSRVSQRWYPGSETVPFLTVGATDARFFRRSDRVAYGFGLFSEKITFEGFGAMFHGDDERIDTESLGLSTQLWEAVAADLLTGRD</sequence>
<keyword evidence="4" id="KW-0378">Hydrolase</keyword>
<dbReference type="InterPro" id="IPR001261">
    <property type="entry name" value="ArgE/DapE_CS"/>
</dbReference>
<accession>A0A6J6H9P5</accession>
<organism evidence="7">
    <name type="scientific">freshwater metagenome</name>
    <dbReference type="NCBI Taxonomy" id="449393"/>
    <lineage>
        <taxon>unclassified sequences</taxon>
        <taxon>metagenomes</taxon>
        <taxon>ecological metagenomes</taxon>
    </lineage>
</organism>
<proteinExistence type="inferred from homology"/>
<evidence type="ECO:0000259" key="6">
    <source>
        <dbReference type="Pfam" id="PF07687"/>
    </source>
</evidence>
<evidence type="ECO:0000313" key="7">
    <source>
        <dbReference type="EMBL" id="CAB4610432.1"/>
    </source>
</evidence>
<dbReference type="Gene3D" id="3.30.70.360">
    <property type="match status" value="1"/>
</dbReference>
<dbReference type="InterPro" id="IPR036264">
    <property type="entry name" value="Bact_exopeptidase_dim_dom"/>
</dbReference>
<keyword evidence="5" id="KW-0862">Zinc</keyword>
<dbReference type="SUPFAM" id="SSF55031">
    <property type="entry name" value="Bacterial exopeptidase dimerisation domain"/>
    <property type="match status" value="1"/>
</dbReference>